<dbReference type="Proteomes" id="UP000326202">
    <property type="component" value="Chromosome"/>
</dbReference>
<evidence type="ECO:0000256" key="2">
    <source>
        <dbReference type="ARBA" id="ARBA00005583"/>
    </source>
</evidence>
<organism evidence="15 16">
    <name type="scientific">Hypericibacter terrae</name>
    <dbReference type="NCBI Taxonomy" id="2602015"/>
    <lineage>
        <taxon>Bacteria</taxon>
        <taxon>Pseudomonadati</taxon>
        <taxon>Pseudomonadota</taxon>
        <taxon>Alphaproteobacteria</taxon>
        <taxon>Rhodospirillales</taxon>
        <taxon>Dongiaceae</taxon>
        <taxon>Hypericibacter</taxon>
    </lineage>
</organism>
<dbReference type="EMBL" id="CP042906">
    <property type="protein sequence ID" value="QEX15841.1"/>
    <property type="molecule type" value="Genomic_DNA"/>
</dbReference>
<feature type="transmembrane region" description="Helical" evidence="12">
    <location>
        <begin position="75"/>
        <end position="93"/>
    </location>
</feature>
<dbReference type="UniPathway" id="UPA00219"/>
<dbReference type="GO" id="GO:0051301">
    <property type="term" value="P:cell division"/>
    <property type="evidence" value="ECO:0007669"/>
    <property type="project" value="UniProtKB-KW"/>
</dbReference>
<dbReference type="PROSITE" id="PS01348">
    <property type="entry name" value="MRAY_2"/>
    <property type="match status" value="1"/>
</dbReference>
<evidence type="ECO:0000256" key="6">
    <source>
        <dbReference type="ARBA" id="ARBA00022960"/>
    </source>
</evidence>
<dbReference type="RefSeq" id="WP_151176263.1">
    <property type="nucleotide sequence ID" value="NZ_CP042906.1"/>
</dbReference>
<dbReference type="InterPro" id="IPR018480">
    <property type="entry name" value="PNAcMuramoyl-5peptid_Trfase_CS"/>
</dbReference>
<keyword evidence="3 12" id="KW-0132">Cell division</keyword>
<evidence type="ECO:0000256" key="8">
    <source>
        <dbReference type="ARBA" id="ARBA00022989"/>
    </source>
</evidence>
<evidence type="ECO:0000256" key="13">
    <source>
        <dbReference type="NCBIfam" id="TIGR00445"/>
    </source>
</evidence>
<comment type="subcellular location">
    <subcellularLocation>
        <location evidence="12">Cell membrane</location>
        <topology evidence="12">Multi-pass membrane protein</topology>
    </subcellularLocation>
    <subcellularLocation>
        <location evidence="1">Membrane</location>
        <topology evidence="1">Multi-pass membrane protein</topology>
    </subcellularLocation>
</comment>
<feature type="transmembrane region" description="Helical" evidence="12">
    <location>
        <begin position="265"/>
        <end position="286"/>
    </location>
</feature>
<evidence type="ECO:0000256" key="14">
    <source>
        <dbReference type="PIRSR" id="PIRSR600715-1"/>
    </source>
</evidence>
<dbReference type="Pfam" id="PF00953">
    <property type="entry name" value="Glycos_transf_4"/>
    <property type="match status" value="1"/>
</dbReference>
<dbReference type="GO" id="GO:0008360">
    <property type="term" value="P:regulation of cell shape"/>
    <property type="evidence" value="ECO:0007669"/>
    <property type="project" value="UniProtKB-KW"/>
</dbReference>
<name>A0A5J6MFG1_9PROT</name>
<keyword evidence="9 12" id="KW-0472">Membrane</keyword>
<gene>
    <name evidence="12 15" type="primary">mraY</name>
    <name evidence="15" type="ORF">FRZ44_11290</name>
</gene>
<keyword evidence="11 12" id="KW-0961">Cell wall biogenesis/degradation</keyword>
<keyword evidence="16" id="KW-1185">Reference proteome</keyword>
<keyword evidence="4 12" id="KW-0808">Transferase</keyword>
<feature type="transmembrane region" description="Helical" evidence="12">
    <location>
        <begin position="132"/>
        <end position="150"/>
    </location>
</feature>
<feature type="transmembrane region" description="Helical" evidence="12">
    <location>
        <begin position="201"/>
        <end position="221"/>
    </location>
</feature>
<comment type="catalytic activity">
    <reaction evidence="12">
        <text>UDP-N-acetyl-alpha-D-muramoyl-L-alanyl-gamma-D-glutamyl-meso-2,6-diaminopimeloyl-D-alanyl-D-alanine + di-trans,octa-cis-undecaprenyl phosphate = di-trans,octa-cis-undecaprenyl diphospho-N-acetyl-alpha-D-muramoyl-L-alanyl-D-glutamyl-meso-2,6-diaminopimeloyl-D-alanyl-D-alanine + UMP</text>
        <dbReference type="Rhea" id="RHEA:28386"/>
        <dbReference type="ChEBI" id="CHEBI:57865"/>
        <dbReference type="ChEBI" id="CHEBI:60392"/>
        <dbReference type="ChEBI" id="CHEBI:61386"/>
        <dbReference type="ChEBI" id="CHEBI:61387"/>
        <dbReference type="EC" id="2.7.8.13"/>
    </reaction>
</comment>
<keyword evidence="6 12" id="KW-0133">Cell shape</keyword>
<dbReference type="PANTHER" id="PTHR22926">
    <property type="entry name" value="PHOSPHO-N-ACETYLMURAMOYL-PENTAPEPTIDE-TRANSFERASE"/>
    <property type="match status" value="1"/>
</dbReference>
<dbReference type="AlphaFoldDB" id="A0A5J6MFG1"/>
<reference evidence="15 16" key="1">
    <citation type="submission" date="2019-08" db="EMBL/GenBank/DDBJ databases">
        <title>Hyperibacter terrae gen. nov., sp. nov. and Hyperibacter viscosus sp. nov., two new members in the family Rhodospirillaceae isolated from the rhizosphere of Hypericum perforatum.</title>
        <authorList>
            <person name="Noviana Z."/>
        </authorList>
    </citation>
    <scope>NUCLEOTIDE SEQUENCE [LARGE SCALE GENOMIC DNA]</scope>
    <source>
        <strain evidence="15 16">R5913</strain>
    </source>
</reference>
<comment type="function">
    <text evidence="12">Catalyzes the initial step of the lipid cycle reactions in the biosynthesis of the cell wall peptidoglycan: transfers peptidoglycan precursor phospho-MurNAc-pentapeptide from UDP-MurNAc-pentapeptide onto the lipid carrier undecaprenyl phosphate, yielding undecaprenyl-pyrophosphoryl-MurNAc-pentapeptide, known as lipid I.</text>
</comment>
<evidence type="ECO:0000256" key="9">
    <source>
        <dbReference type="ARBA" id="ARBA00023136"/>
    </source>
</evidence>
<dbReference type="HAMAP" id="MF_00038">
    <property type="entry name" value="MraY"/>
    <property type="match status" value="1"/>
</dbReference>
<dbReference type="GO" id="GO:0071555">
    <property type="term" value="P:cell wall organization"/>
    <property type="evidence" value="ECO:0007669"/>
    <property type="project" value="UniProtKB-KW"/>
</dbReference>
<feature type="transmembrane region" description="Helical" evidence="12">
    <location>
        <begin position="340"/>
        <end position="359"/>
    </location>
</feature>
<feature type="transmembrane region" description="Helical" evidence="12">
    <location>
        <begin position="99"/>
        <end position="120"/>
    </location>
</feature>
<dbReference type="PANTHER" id="PTHR22926:SF5">
    <property type="entry name" value="PHOSPHO-N-ACETYLMURAMOYL-PENTAPEPTIDE-TRANSFERASE HOMOLOG"/>
    <property type="match status" value="1"/>
</dbReference>
<comment type="cofactor">
    <cofactor evidence="12 14">
        <name>Mg(2+)</name>
        <dbReference type="ChEBI" id="CHEBI:18420"/>
    </cofactor>
</comment>
<dbReference type="GO" id="GO:0051992">
    <property type="term" value="F:UDP-N-acetylmuramoyl-L-alanyl-D-glutamyl-meso-2,6-diaminopimelyl-D-alanyl-D-alanine:undecaprenyl-phosphate transferase activity"/>
    <property type="evidence" value="ECO:0007669"/>
    <property type="project" value="RHEA"/>
</dbReference>
<feature type="transmembrane region" description="Helical" evidence="12">
    <location>
        <begin position="20"/>
        <end position="41"/>
    </location>
</feature>
<dbReference type="EC" id="2.7.8.13" evidence="12 13"/>
<dbReference type="KEGG" id="htq:FRZ44_11290"/>
<evidence type="ECO:0000256" key="11">
    <source>
        <dbReference type="ARBA" id="ARBA00023316"/>
    </source>
</evidence>
<dbReference type="OrthoDB" id="9805475at2"/>
<keyword evidence="7 12" id="KW-0573">Peptidoglycan synthesis</keyword>
<evidence type="ECO:0000313" key="15">
    <source>
        <dbReference type="EMBL" id="QEX15841.1"/>
    </source>
</evidence>
<dbReference type="GO" id="GO:0008963">
    <property type="term" value="F:phospho-N-acetylmuramoyl-pentapeptide-transferase activity"/>
    <property type="evidence" value="ECO:0007669"/>
    <property type="project" value="UniProtKB-UniRule"/>
</dbReference>
<dbReference type="GO" id="GO:0009252">
    <property type="term" value="P:peptidoglycan biosynthetic process"/>
    <property type="evidence" value="ECO:0007669"/>
    <property type="project" value="UniProtKB-UniRule"/>
</dbReference>
<evidence type="ECO:0000313" key="16">
    <source>
        <dbReference type="Proteomes" id="UP000326202"/>
    </source>
</evidence>
<sequence length="362" mass="38597">MLYNLLAPFAEESSLFNIFRYLTFRSGGAVMTALLLSFLLGPRVIAWLKSKQPHGQPIRSDGPESHLLTKKGTPTMGGVLILLAVAISTLLWADLANGYVWVVLLLTIGFGLVGFGDDYLKLTKRGSKGLPGRLKLVAQIVMGTAAALAVMHLTPEPLSTGLTVPFFKEILIHLGWLFVPFAVFVMVGASNAVNLTDGLDGLAIVPVMIVAGCFALIAYLVGNAVFANYLQLHFVAGSGELAVFCAALVGASLGFLWFNAPPAMVFMGDTGSLSMGGALGAISVVVKHELVLAIVGGLFVLETASVIVQVVSFKLTGKRVFRMAPLHHHFEKKGWAEPTIVIRFWIIASILALAGLATLKLR</sequence>
<keyword evidence="12 14" id="KW-0479">Metal-binding</keyword>
<proteinExistence type="inferred from homology"/>
<dbReference type="CDD" id="cd06852">
    <property type="entry name" value="GT_MraY"/>
    <property type="match status" value="1"/>
</dbReference>
<keyword evidence="8 12" id="KW-1133">Transmembrane helix</keyword>
<dbReference type="GO" id="GO:0046872">
    <property type="term" value="F:metal ion binding"/>
    <property type="evidence" value="ECO:0007669"/>
    <property type="project" value="UniProtKB-KW"/>
</dbReference>
<feature type="transmembrane region" description="Helical" evidence="12">
    <location>
        <begin position="292"/>
        <end position="313"/>
    </location>
</feature>
<dbReference type="Pfam" id="PF10555">
    <property type="entry name" value="MraY_sig1"/>
    <property type="match status" value="1"/>
</dbReference>
<keyword evidence="12" id="KW-1003">Cell membrane</keyword>
<dbReference type="InterPro" id="IPR003524">
    <property type="entry name" value="PNAcMuramoyl-5peptid_Trfase"/>
</dbReference>
<feature type="binding site" evidence="14">
    <location>
        <position position="269"/>
    </location>
    <ligand>
        <name>Mg(2+)</name>
        <dbReference type="ChEBI" id="CHEBI:18420"/>
    </ligand>
</feature>
<accession>A0A5J6MFG1</accession>
<comment type="similarity">
    <text evidence="2 12">Belongs to the glycosyltransferase 4 family. MraY subfamily.</text>
</comment>
<dbReference type="GO" id="GO:0005886">
    <property type="term" value="C:plasma membrane"/>
    <property type="evidence" value="ECO:0007669"/>
    <property type="project" value="UniProtKB-SubCell"/>
</dbReference>
<keyword evidence="12 14" id="KW-0460">Magnesium</keyword>
<feature type="transmembrane region" description="Helical" evidence="12">
    <location>
        <begin position="170"/>
        <end position="189"/>
    </location>
</feature>
<evidence type="ECO:0000256" key="3">
    <source>
        <dbReference type="ARBA" id="ARBA00022618"/>
    </source>
</evidence>
<evidence type="ECO:0000256" key="12">
    <source>
        <dbReference type="HAMAP-Rule" id="MF_00038"/>
    </source>
</evidence>
<feature type="binding site" evidence="14">
    <location>
        <position position="194"/>
    </location>
    <ligand>
        <name>Mg(2+)</name>
        <dbReference type="ChEBI" id="CHEBI:18420"/>
    </ligand>
</feature>
<comment type="pathway">
    <text evidence="12">Cell wall biogenesis; peptidoglycan biosynthesis.</text>
</comment>
<dbReference type="InterPro" id="IPR000715">
    <property type="entry name" value="Glycosyl_transferase_4"/>
</dbReference>
<dbReference type="NCBIfam" id="TIGR00445">
    <property type="entry name" value="mraY"/>
    <property type="match status" value="1"/>
</dbReference>
<evidence type="ECO:0000256" key="10">
    <source>
        <dbReference type="ARBA" id="ARBA00023306"/>
    </source>
</evidence>
<feature type="transmembrane region" description="Helical" evidence="12">
    <location>
        <begin position="241"/>
        <end position="258"/>
    </location>
</feature>
<dbReference type="PROSITE" id="PS01347">
    <property type="entry name" value="MRAY_1"/>
    <property type="match status" value="1"/>
</dbReference>
<protein>
    <recommendedName>
        <fullName evidence="12 13">Phospho-N-acetylmuramoyl-pentapeptide-transferase</fullName>
        <ecNumber evidence="12 13">2.7.8.13</ecNumber>
    </recommendedName>
    <alternativeName>
        <fullName evidence="12">UDP-MurNAc-pentapeptide phosphotransferase</fullName>
    </alternativeName>
</protein>
<evidence type="ECO:0000256" key="5">
    <source>
        <dbReference type="ARBA" id="ARBA00022692"/>
    </source>
</evidence>
<keyword evidence="10 12" id="KW-0131">Cell cycle</keyword>
<evidence type="ECO:0000256" key="1">
    <source>
        <dbReference type="ARBA" id="ARBA00004141"/>
    </source>
</evidence>
<keyword evidence="5 12" id="KW-0812">Transmembrane</keyword>
<evidence type="ECO:0000256" key="4">
    <source>
        <dbReference type="ARBA" id="ARBA00022679"/>
    </source>
</evidence>
<evidence type="ECO:0000256" key="7">
    <source>
        <dbReference type="ARBA" id="ARBA00022984"/>
    </source>
</evidence>